<keyword evidence="3" id="KW-1185">Reference proteome</keyword>
<feature type="chain" id="PRO_5045213676" evidence="1">
    <location>
        <begin position="21"/>
        <end position="70"/>
    </location>
</feature>
<sequence length="70" mass="7303">MTIAKRVWLSLAALVFGVMAAELGERSSVPGVNGYMSSAAARVGRPMTPVSVAGAARRTTRRCATGVYNC</sequence>
<keyword evidence="1" id="KW-0732">Signal</keyword>
<reference evidence="2 3" key="1">
    <citation type="submission" date="2023-09" db="EMBL/GenBank/DDBJ databases">
        <title>Whole genome shotgun sequencing (WGS) of Bosea sp. ZW T0_25, isolated from stored onions (Allium cepa).</title>
        <authorList>
            <person name="Stoll D.A."/>
            <person name="Huch M."/>
        </authorList>
    </citation>
    <scope>NUCLEOTIDE SEQUENCE [LARGE SCALE GENOMIC DNA]</scope>
    <source>
        <strain evidence="2 3">ZW T0_25</strain>
    </source>
</reference>
<proteinExistence type="predicted"/>
<dbReference type="Proteomes" id="UP001254257">
    <property type="component" value="Unassembled WGS sequence"/>
</dbReference>
<evidence type="ECO:0000313" key="2">
    <source>
        <dbReference type="EMBL" id="MDU0343274.1"/>
    </source>
</evidence>
<accession>A0ABU3SER7</accession>
<comment type="caution">
    <text evidence="2">The sequence shown here is derived from an EMBL/GenBank/DDBJ whole genome shotgun (WGS) entry which is preliminary data.</text>
</comment>
<gene>
    <name evidence="2" type="ORF">RKE40_25550</name>
</gene>
<dbReference type="EMBL" id="JAWDID010000064">
    <property type="protein sequence ID" value="MDU0343274.1"/>
    <property type="molecule type" value="Genomic_DNA"/>
</dbReference>
<name>A0ABU3SER7_9HYPH</name>
<protein>
    <submittedName>
        <fullName evidence="2">Uncharacterized protein</fullName>
    </submittedName>
</protein>
<organism evidence="2 3">
    <name type="scientific">Bosea rubneri</name>
    <dbReference type="NCBI Taxonomy" id="3075434"/>
    <lineage>
        <taxon>Bacteria</taxon>
        <taxon>Pseudomonadati</taxon>
        <taxon>Pseudomonadota</taxon>
        <taxon>Alphaproteobacteria</taxon>
        <taxon>Hyphomicrobiales</taxon>
        <taxon>Boseaceae</taxon>
        <taxon>Bosea</taxon>
    </lineage>
</organism>
<evidence type="ECO:0000313" key="3">
    <source>
        <dbReference type="Proteomes" id="UP001254257"/>
    </source>
</evidence>
<feature type="signal peptide" evidence="1">
    <location>
        <begin position="1"/>
        <end position="20"/>
    </location>
</feature>
<evidence type="ECO:0000256" key="1">
    <source>
        <dbReference type="SAM" id="SignalP"/>
    </source>
</evidence>